<protein>
    <submittedName>
        <fullName evidence="2">80 kDa MCM3-associated protein</fullName>
    </submittedName>
</protein>
<feature type="domain" description="SAC3/GANP/THP3 conserved" evidence="1">
    <location>
        <begin position="32"/>
        <end position="329"/>
    </location>
</feature>
<reference evidence="2 3" key="1">
    <citation type="journal article" date="2015" name="Nat. Commun.">
        <title>Outbred genome sequencing and CRISPR/Cas9 gene editing in butterflies.</title>
        <authorList>
            <person name="Li X."/>
            <person name="Fan D."/>
            <person name="Zhang W."/>
            <person name="Liu G."/>
            <person name="Zhang L."/>
            <person name="Zhao L."/>
            <person name="Fang X."/>
            <person name="Chen L."/>
            <person name="Dong Y."/>
            <person name="Chen Y."/>
            <person name="Ding Y."/>
            <person name="Zhao R."/>
            <person name="Feng M."/>
            <person name="Zhu Y."/>
            <person name="Feng Y."/>
            <person name="Jiang X."/>
            <person name="Zhu D."/>
            <person name="Xiang H."/>
            <person name="Feng X."/>
            <person name="Li S."/>
            <person name="Wang J."/>
            <person name="Zhang G."/>
            <person name="Kronforst M.R."/>
            <person name="Wang W."/>
        </authorList>
    </citation>
    <scope>NUCLEOTIDE SEQUENCE [LARGE SCALE GENOMIC DNA]</scope>
    <source>
        <strain evidence="2">Ya'a_city_454_Px</strain>
        <tissue evidence="2">Whole body</tissue>
    </source>
</reference>
<dbReference type="Proteomes" id="UP000053268">
    <property type="component" value="Unassembled WGS sequence"/>
</dbReference>
<evidence type="ECO:0000259" key="1">
    <source>
        <dbReference type="Pfam" id="PF03399"/>
    </source>
</evidence>
<dbReference type="AlphaFoldDB" id="A0A194Q495"/>
<dbReference type="GO" id="GO:0005819">
    <property type="term" value="C:spindle"/>
    <property type="evidence" value="ECO:0007669"/>
    <property type="project" value="TreeGrafter"/>
</dbReference>
<sequence length="376" mass="43689">MEGEREENENSDNRWLLDHSVVVFDSTINRQMVEREKEKLVHVLEVVGSTRQMVKSYSRSAADSHIAIPGHLRPFPILKETTQYLLLRVTKRTDVTAACIYDFVNDRLRAIRQDMTVQRLGPEECMQLLEPMIRFYVYFGYRQVHKILCASSLNEFDPVLNRKYLLECMKWFLSCCDMHNKNTRDNELTELISNWTIDKADYSLKCDRVLVESLYVLCNLGDMHPLYRYLSLSPDIKRAPLLQLAYKMAIANLHGNFVKLCRLSEKLCPLTYCAFYLHLPTIQRRGVSVVCQAYSSRQGSVPADAVARWLALRSAMSAAALCRHYGLTTRSDHTVHFMKADFKTDVKLMKPDTYIPDKLNISIQEILTYRTDEMIY</sequence>
<accession>A0A194Q495</accession>
<gene>
    <name evidence="2" type="ORF">RR46_02956</name>
</gene>
<dbReference type="STRING" id="66420.A0A194Q495"/>
<dbReference type="GO" id="GO:0051225">
    <property type="term" value="P:spindle assembly"/>
    <property type="evidence" value="ECO:0007669"/>
    <property type="project" value="TreeGrafter"/>
</dbReference>
<dbReference type="PANTHER" id="PTHR12436">
    <property type="entry name" value="80 KDA MCM3-ASSOCIATED PROTEIN"/>
    <property type="match status" value="1"/>
</dbReference>
<dbReference type="InterPro" id="IPR005062">
    <property type="entry name" value="SAC3/GANP/THP3_conserved"/>
</dbReference>
<dbReference type="GO" id="GO:0051298">
    <property type="term" value="P:centrosome duplication"/>
    <property type="evidence" value="ECO:0007669"/>
    <property type="project" value="TreeGrafter"/>
</dbReference>
<name>A0A194Q495_PAPXU</name>
<dbReference type="Pfam" id="PF03399">
    <property type="entry name" value="SAC3_GANP"/>
    <property type="match status" value="1"/>
</dbReference>
<evidence type="ECO:0000313" key="3">
    <source>
        <dbReference type="Proteomes" id="UP000053268"/>
    </source>
</evidence>
<dbReference type="GO" id="GO:0005813">
    <property type="term" value="C:centrosome"/>
    <property type="evidence" value="ECO:0007669"/>
    <property type="project" value="TreeGrafter"/>
</dbReference>
<dbReference type="Gene3D" id="1.25.40.990">
    <property type="match status" value="1"/>
</dbReference>
<dbReference type="InterPro" id="IPR045107">
    <property type="entry name" value="SAC3/GANP/THP3"/>
</dbReference>
<proteinExistence type="predicted"/>
<dbReference type="EMBL" id="KQ459472">
    <property type="protein sequence ID" value="KPJ00169.1"/>
    <property type="molecule type" value="Genomic_DNA"/>
</dbReference>
<evidence type="ECO:0000313" key="2">
    <source>
        <dbReference type="EMBL" id="KPJ00169.1"/>
    </source>
</evidence>
<dbReference type="PANTHER" id="PTHR12436:SF38">
    <property type="entry name" value="SAC3 DOMAIN-CONTAINING PROTEIN 1"/>
    <property type="match status" value="1"/>
</dbReference>
<dbReference type="GO" id="GO:0005634">
    <property type="term" value="C:nucleus"/>
    <property type="evidence" value="ECO:0007669"/>
    <property type="project" value="TreeGrafter"/>
</dbReference>
<organism evidence="2 3">
    <name type="scientific">Papilio xuthus</name>
    <name type="common">Asian swallowtail butterfly</name>
    <dbReference type="NCBI Taxonomy" id="66420"/>
    <lineage>
        <taxon>Eukaryota</taxon>
        <taxon>Metazoa</taxon>
        <taxon>Ecdysozoa</taxon>
        <taxon>Arthropoda</taxon>
        <taxon>Hexapoda</taxon>
        <taxon>Insecta</taxon>
        <taxon>Pterygota</taxon>
        <taxon>Neoptera</taxon>
        <taxon>Endopterygota</taxon>
        <taxon>Lepidoptera</taxon>
        <taxon>Glossata</taxon>
        <taxon>Ditrysia</taxon>
        <taxon>Papilionoidea</taxon>
        <taxon>Papilionidae</taxon>
        <taxon>Papilioninae</taxon>
        <taxon>Papilio</taxon>
    </lineage>
</organism>
<keyword evidence="3" id="KW-1185">Reference proteome</keyword>